<evidence type="ECO:0000313" key="2">
    <source>
        <dbReference type="EMBL" id="KAF4752481.1"/>
    </source>
</evidence>
<gene>
    <name evidence="2" type="ORF">FOZ63_015608</name>
</gene>
<reference evidence="2 3" key="1">
    <citation type="submission" date="2020-04" db="EMBL/GenBank/DDBJ databases">
        <title>Perkinsus olseni comparative genomics.</title>
        <authorList>
            <person name="Bogema D.R."/>
        </authorList>
    </citation>
    <scope>NUCLEOTIDE SEQUENCE [LARGE SCALE GENOMIC DNA]</scope>
    <source>
        <strain evidence="2 3">ATCC PRA-207</strain>
    </source>
</reference>
<accession>A0A7J6U744</accession>
<dbReference type="EMBL" id="JABANO010006028">
    <property type="protein sequence ID" value="KAF4752481.1"/>
    <property type="molecule type" value="Genomic_DNA"/>
</dbReference>
<comment type="caution">
    <text evidence="2">The sequence shown here is derived from an EMBL/GenBank/DDBJ whole genome shotgun (WGS) entry which is preliminary data.</text>
</comment>
<proteinExistence type="predicted"/>
<sequence>MLSSSSSIDECINRAVDFLTECDNESCRKGCVNMLLEVLSNPLIVSRVAPRTLESHYYPSPFKPAAESPRSQPVSGDSISSRFSTGYTKAG</sequence>
<dbReference type="Proteomes" id="UP000553632">
    <property type="component" value="Unassembled WGS sequence"/>
</dbReference>
<organism evidence="2 3">
    <name type="scientific">Perkinsus olseni</name>
    <name type="common">Perkinsus atlanticus</name>
    <dbReference type="NCBI Taxonomy" id="32597"/>
    <lineage>
        <taxon>Eukaryota</taxon>
        <taxon>Sar</taxon>
        <taxon>Alveolata</taxon>
        <taxon>Perkinsozoa</taxon>
        <taxon>Perkinsea</taxon>
        <taxon>Perkinsida</taxon>
        <taxon>Perkinsidae</taxon>
        <taxon>Perkinsus</taxon>
    </lineage>
</organism>
<feature type="compositionally biased region" description="Polar residues" evidence="1">
    <location>
        <begin position="69"/>
        <end position="91"/>
    </location>
</feature>
<keyword evidence="3" id="KW-1185">Reference proteome</keyword>
<dbReference type="AlphaFoldDB" id="A0A7J6U744"/>
<evidence type="ECO:0000256" key="1">
    <source>
        <dbReference type="SAM" id="MobiDB-lite"/>
    </source>
</evidence>
<feature type="region of interest" description="Disordered" evidence="1">
    <location>
        <begin position="59"/>
        <end position="91"/>
    </location>
</feature>
<protein>
    <submittedName>
        <fullName evidence="2">Uncharacterized protein</fullName>
    </submittedName>
</protein>
<name>A0A7J6U744_PEROL</name>
<evidence type="ECO:0000313" key="3">
    <source>
        <dbReference type="Proteomes" id="UP000553632"/>
    </source>
</evidence>